<dbReference type="CDD" id="cd00093">
    <property type="entry name" value="HTH_XRE"/>
    <property type="match status" value="1"/>
</dbReference>
<name>A0AAE3J9A8_9FIRM</name>
<proteinExistence type="predicted"/>
<dbReference type="SMART" id="SM00530">
    <property type="entry name" value="HTH_XRE"/>
    <property type="match status" value="1"/>
</dbReference>
<organism evidence="3 4">
    <name type="scientific">Hominilimicola fabiformis</name>
    <dbReference type="NCBI Taxonomy" id="2885356"/>
    <lineage>
        <taxon>Bacteria</taxon>
        <taxon>Bacillati</taxon>
        <taxon>Bacillota</taxon>
        <taxon>Clostridia</taxon>
        <taxon>Eubacteriales</taxon>
        <taxon>Oscillospiraceae</taxon>
        <taxon>Hominilimicola</taxon>
    </lineage>
</organism>
<comment type="caution">
    <text evidence="3">The sequence shown here is derived from an EMBL/GenBank/DDBJ whole genome shotgun (WGS) entry which is preliminary data.</text>
</comment>
<dbReference type="GO" id="GO:0003700">
    <property type="term" value="F:DNA-binding transcription factor activity"/>
    <property type="evidence" value="ECO:0007669"/>
    <property type="project" value="TreeGrafter"/>
</dbReference>
<dbReference type="InterPro" id="IPR050807">
    <property type="entry name" value="TransReg_Diox_bact_type"/>
</dbReference>
<dbReference type="PANTHER" id="PTHR46797">
    <property type="entry name" value="HTH-TYPE TRANSCRIPTIONAL REGULATOR"/>
    <property type="match status" value="1"/>
</dbReference>
<dbReference type="PANTHER" id="PTHR46797:SF1">
    <property type="entry name" value="METHYLPHOSPHONATE SYNTHASE"/>
    <property type="match status" value="1"/>
</dbReference>
<sequence length="209" mass="23695">MTIGEKIKYFRSRIGITQAKLAELSGIHPVSIRKYETNKMTPQTEQIDKIAEALGVSSFAITGFENNIRLETIGDFMGLMIMLIKANIVLIDGEREEDDEYKPETVSFKINPLITKFFKANAGDTEYNADDVLCRLKQENLLKDILRWEKINYGYEKCAAKYSDTPDKETLNVLDSLKETKEAIELELQRSNVMLGSKNGITVKISSDI</sequence>
<dbReference type="SUPFAM" id="SSF47413">
    <property type="entry name" value="lambda repressor-like DNA-binding domains"/>
    <property type="match status" value="1"/>
</dbReference>
<evidence type="ECO:0000313" key="4">
    <source>
        <dbReference type="Proteomes" id="UP001198242"/>
    </source>
</evidence>
<dbReference type="AlphaFoldDB" id="A0AAE3J9A8"/>
<accession>A0AAE3J9A8</accession>
<evidence type="ECO:0000259" key="2">
    <source>
        <dbReference type="PROSITE" id="PS50943"/>
    </source>
</evidence>
<dbReference type="Gene3D" id="1.10.260.40">
    <property type="entry name" value="lambda repressor-like DNA-binding domains"/>
    <property type="match status" value="1"/>
</dbReference>
<evidence type="ECO:0000256" key="1">
    <source>
        <dbReference type="ARBA" id="ARBA00023125"/>
    </source>
</evidence>
<dbReference type="InterPro" id="IPR001387">
    <property type="entry name" value="Cro/C1-type_HTH"/>
</dbReference>
<keyword evidence="4" id="KW-1185">Reference proteome</keyword>
<gene>
    <name evidence="3" type="ORF">LKE05_06195</name>
</gene>
<protein>
    <submittedName>
        <fullName evidence="3">Helix-turn-helix transcriptional regulator</fullName>
    </submittedName>
</protein>
<dbReference type="PROSITE" id="PS50943">
    <property type="entry name" value="HTH_CROC1"/>
    <property type="match status" value="1"/>
</dbReference>
<dbReference type="Pfam" id="PF01381">
    <property type="entry name" value="HTH_3"/>
    <property type="match status" value="1"/>
</dbReference>
<feature type="domain" description="HTH cro/C1-type" evidence="2">
    <location>
        <begin position="7"/>
        <end position="61"/>
    </location>
</feature>
<evidence type="ECO:0000313" key="3">
    <source>
        <dbReference type="EMBL" id="MCC2210382.1"/>
    </source>
</evidence>
<dbReference type="RefSeq" id="WP_022229131.1">
    <property type="nucleotide sequence ID" value="NZ_JAJEQM010000007.1"/>
</dbReference>
<reference evidence="3 4" key="1">
    <citation type="submission" date="2021-10" db="EMBL/GenBank/DDBJ databases">
        <title>Anaerobic single-cell dispensing facilitates the cultivation of human gut bacteria.</title>
        <authorList>
            <person name="Afrizal A."/>
        </authorList>
    </citation>
    <scope>NUCLEOTIDE SEQUENCE [LARGE SCALE GENOMIC DNA]</scope>
    <source>
        <strain evidence="3 4">CLA-AA-H232</strain>
    </source>
</reference>
<keyword evidence="1" id="KW-0238">DNA-binding</keyword>
<dbReference type="GO" id="GO:0003677">
    <property type="term" value="F:DNA binding"/>
    <property type="evidence" value="ECO:0007669"/>
    <property type="project" value="UniProtKB-KW"/>
</dbReference>
<dbReference type="EMBL" id="JAJEQM010000007">
    <property type="protein sequence ID" value="MCC2210382.1"/>
    <property type="molecule type" value="Genomic_DNA"/>
</dbReference>
<dbReference type="Proteomes" id="UP001198242">
    <property type="component" value="Unassembled WGS sequence"/>
</dbReference>
<dbReference type="GO" id="GO:0005829">
    <property type="term" value="C:cytosol"/>
    <property type="evidence" value="ECO:0007669"/>
    <property type="project" value="TreeGrafter"/>
</dbReference>
<dbReference type="InterPro" id="IPR010982">
    <property type="entry name" value="Lambda_DNA-bd_dom_sf"/>
</dbReference>